<dbReference type="InterPro" id="IPR005475">
    <property type="entry name" value="Transketolase-like_Pyr-bd"/>
</dbReference>
<dbReference type="InterPro" id="IPR009014">
    <property type="entry name" value="Transketo_C/PFOR_II"/>
</dbReference>
<dbReference type="GO" id="GO:0016491">
    <property type="term" value="F:oxidoreductase activity"/>
    <property type="evidence" value="ECO:0007669"/>
    <property type="project" value="UniProtKB-KW"/>
</dbReference>
<dbReference type="PANTHER" id="PTHR43257:SF2">
    <property type="entry name" value="PYRUVATE DEHYDROGENASE E1 COMPONENT SUBUNIT BETA"/>
    <property type="match status" value="1"/>
</dbReference>
<evidence type="ECO:0000259" key="4">
    <source>
        <dbReference type="SMART" id="SM00861"/>
    </source>
</evidence>
<dbReference type="InterPro" id="IPR029061">
    <property type="entry name" value="THDP-binding"/>
</dbReference>
<dbReference type="SUPFAM" id="SSF52922">
    <property type="entry name" value="TK C-terminal domain-like"/>
    <property type="match status" value="1"/>
</dbReference>
<feature type="non-terminal residue" evidence="5">
    <location>
        <position position="258"/>
    </location>
</feature>
<dbReference type="EMBL" id="UINC01062405">
    <property type="protein sequence ID" value="SVB88999.1"/>
    <property type="molecule type" value="Genomic_DNA"/>
</dbReference>
<evidence type="ECO:0000256" key="1">
    <source>
        <dbReference type="ARBA" id="ARBA00001964"/>
    </source>
</evidence>
<dbReference type="FunFam" id="3.40.50.970:FF:000001">
    <property type="entry name" value="Pyruvate dehydrogenase E1 beta subunit"/>
    <property type="match status" value="1"/>
</dbReference>
<proteinExistence type="predicted"/>
<dbReference type="SMART" id="SM00861">
    <property type="entry name" value="Transket_pyr"/>
    <property type="match status" value="1"/>
</dbReference>
<comment type="cofactor">
    <cofactor evidence="1">
        <name>thiamine diphosphate</name>
        <dbReference type="ChEBI" id="CHEBI:58937"/>
    </cofactor>
</comment>
<dbReference type="InterPro" id="IPR033248">
    <property type="entry name" value="Transketolase_C"/>
</dbReference>
<dbReference type="PANTHER" id="PTHR43257">
    <property type="entry name" value="PYRUVATE DEHYDROGENASE E1 COMPONENT BETA SUBUNIT"/>
    <property type="match status" value="1"/>
</dbReference>
<reference evidence="5" key="1">
    <citation type="submission" date="2018-05" db="EMBL/GenBank/DDBJ databases">
        <authorList>
            <person name="Lanie J.A."/>
            <person name="Ng W.-L."/>
            <person name="Kazmierczak K.M."/>
            <person name="Andrzejewski T.M."/>
            <person name="Davidsen T.M."/>
            <person name="Wayne K.J."/>
            <person name="Tettelin H."/>
            <person name="Glass J.I."/>
            <person name="Rusch D."/>
            <person name="Podicherti R."/>
            <person name="Tsui H.-C.T."/>
            <person name="Winkler M.E."/>
        </authorList>
    </citation>
    <scope>NUCLEOTIDE SEQUENCE</scope>
</reference>
<accession>A0A382HP56</accession>
<name>A0A382HP56_9ZZZZ</name>
<dbReference type="Gene3D" id="3.40.50.920">
    <property type="match status" value="1"/>
</dbReference>
<evidence type="ECO:0000313" key="5">
    <source>
        <dbReference type="EMBL" id="SVB88999.1"/>
    </source>
</evidence>
<dbReference type="Pfam" id="PF02779">
    <property type="entry name" value="Transket_pyr"/>
    <property type="match status" value="1"/>
</dbReference>
<keyword evidence="3" id="KW-0786">Thiamine pyrophosphate</keyword>
<dbReference type="Pfam" id="PF02780">
    <property type="entry name" value="Transketolase_C"/>
    <property type="match status" value="1"/>
</dbReference>
<organism evidence="5">
    <name type="scientific">marine metagenome</name>
    <dbReference type="NCBI Taxonomy" id="408172"/>
    <lineage>
        <taxon>unclassified sequences</taxon>
        <taxon>metagenomes</taxon>
        <taxon>ecological metagenomes</taxon>
    </lineage>
</organism>
<gene>
    <name evidence="5" type="ORF">METZ01_LOCUS241853</name>
</gene>
<evidence type="ECO:0000256" key="3">
    <source>
        <dbReference type="ARBA" id="ARBA00023052"/>
    </source>
</evidence>
<sequence>MLEAINECLHAEMARDDRVVVLGEDVARTGGVFRATDGLFEKFGENRIFDMPLAEGAIAGASVGLAIAGLVPVAEMQFLGFAYQAMHQIAGQVARLRYRTQSRFDPAITIRAPFGGGVRTPELHSDSLEGQLANVAGLKIVVPATAADAKGLLASSIRDPDPVVFLEPLRGYRGIRGEVPDGEHLVPLGSARTARPGTDAVVIAWSHQVELACRASDRLSEEGLSIRVLDLRSLVPLDLAAIAEAVDSCGRVVVTEES</sequence>
<feature type="domain" description="Transketolase-like pyrimidine-binding" evidence="4">
    <location>
        <begin position="1"/>
        <end position="174"/>
    </location>
</feature>
<dbReference type="CDD" id="cd07036">
    <property type="entry name" value="TPP_PYR_E1-PDHc-beta_like"/>
    <property type="match status" value="1"/>
</dbReference>
<dbReference type="Gene3D" id="3.40.50.970">
    <property type="match status" value="1"/>
</dbReference>
<dbReference type="AlphaFoldDB" id="A0A382HP56"/>
<dbReference type="SUPFAM" id="SSF52518">
    <property type="entry name" value="Thiamin diphosphate-binding fold (THDP-binding)"/>
    <property type="match status" value="1"/>
</dbReference>
<evidence type="ECO:0000256" key="2">
    <source>
        <dbReference type="ARBA" id="ARBA00023002"/>
    </source>
</evidence>
<protein>
    <recommendedName>
        <fullName evidence="4">Transketolase-like pyrimidine-binding domain-containing protein</fullName>
    </recommendedName>
</protein>
<keyword evidence="2" id="KW-0560">Oxidoreductase</keyword>